<dbReference type="PROSITE" id="PS50045">
    <property type="entry name" value="SIGMA54_INTERACT_4"/>
    <property type="match status" value="1"/>
</dbReference>
<dbReference type="InterPro" id="IPR002078">
    <property type="entry name" value="Sigma_54_int"/>
</dbReference>
<dbReference type="InterPro" id="IPR002197">
    <property type="entry name" value="HTH_Fis"/>
</dbReference>
<reference evidence="8" key="1">
    <citation type="journal article" date="2021" name="PeerJ">
        <title>Extensive microbial diversity within the chicken gut microbiome revealed by metagenomics and culture.</title>
        <authorList>
            <person name="Gilroy R."/>
            <person name="Ravi A."/>
            <person name="Getino M."/>
            <person name="Pursley I."/>
            <person name="Horton D.L."/>
            <person name="Alikhan N.F."/>
            <person name="Baker D."/>
            <person name="Gharbi K."/>
            <person name="Hall N."/>
            <person name="Watson M."/>
            <person name="Adriaenssens E.M."/>
            <person name="Foster-Nyarko E."/>
            <person name="Jarju S."/>
            <person name="Secka A."/>
            <person name="Antonio M."/>
            <person name="Oren A."/>
            <person name="Chaudhuri R.R."/>
            <person name="La Ragione R."/>
            <person name="Hildebrand F."/>
            <person name="Pallen M.J."/>
        </authorList>
    </citation>
    <scope>NUCLEOTIDE SEQUENCE</scope>
    <source>
        <strain evidence="8">ChiHecec2B26-446</strain>
    </source>
</reference>
<dbReference type="InterPro" id="IPR009057">
    <property type="entry name" value="Homeodomain-like_sf"/>
</dbReference>
<proteinExistence type="predicted"/>
<dbReference type="EMBL" id="DXHV01000085">
    <property type="protein sequence ID" value="HIW01665.1"/>
    <property type="molecule type" value="Genomic_DNA"/>
</dbReference>
<evidence type="ECO:0000256" key="2">
    <source>
        <dbReference type="ARBA" id="ARBA00022840"/>
    </source>
</evidence>
<sequence length="712" mass="77583">MYELQHNGDIRPIMNDEQEECVLQGSSVAAAVSSRRVHLTIEDWRRFLADRDRDRTALPDSPILASWQRCLDQGVDPMMANCTAFVPLAQIEEQAALLKDLGHEVELTVYEAIRHRDLLMTVSDAKGRLLRTIGNKRILQQADSLRFGPGAVWAEGSVGTNAISLALDTKMPWQICGVEHFCISHHAWTCSATPIFTPLGSLWGCLDISGHVSSNHSQALWLTMMAVRETERLLFNASLDSMGELSRDMFRAIVGSVPVGLCLVNDQGRITFANPLAEHLLGTGSALRGARAGDHFDLTGIDLAAENGQRALVCPARPDLFAELAPFVSTNHRRHYLIALHCERPHSGLFVLPGAGADAGQGAGQNSGQPGRKAGKPGQGGRAADADDPFAEILCRSTVMQAVVERARTMAASFAPILLLGETGTGKELFARALHKAGARADQPFVAVNCGALPRELIQSELFGYEKGSFTGAGKSTRGKFEQAHGGTLFLDEISEMPLDMQVNLLRPLETGTVTRVGGSQSIVTDFRLITATNRNLEDLIARKLFREDLFYRIHVLTLELPPLRERTGDVTLIARTYGQKLARKHNLPYAGFSQAALSCLEAYDWPGNVRQLVHSIEYAVNMAMGSCIEMEHLPKALWGQQGAERARASGSTGSIGSPGSSEPADFSLDNMERRTIMAALEHYGGNILKAARALGIGRNTLYAKMRKYNIS</sequence>
<reference evidence="8" key="2">
    <citation type="submission" date="2021-04" db="EMBL/GenBank/DDBJ databases">
        <authorList>
            <person name="Gilroy R."/>
        </authorList>
    </citation>
    <scope>NUCLEOTIDE SEQUENCE</scope>
    <source>
        <strain evidence="8">ChiHecec2B26-446</strain>
    </source>
</reference>
<dbReference type="GO" id="GO:0006355">
    <property type="term" value="P:regulation of DNA-templated transcription"/>
    <property type="evidence" value="ECO:0007669"/>
    <property type="project" value="InterPro"/>
</dbReference>
<dbReference type="InterPro" id="IPR029016">
    <property type="entry name" value="GAF-like_dom_sf"/>
</dbReference>
<evidence type="ECO:0000313" key="9">
    <source>
        <dbReference type="Proteomes" id="UP000886752"/>
    </source>
</evidence>
<dbReference type="SUPFAM" id="SSF46689">
    <property type="entry name" value="Homeodomain-like"/>
    <property type="match status" value="1"/>
</dbReference>
<dbReference type="SUPFAM" id="SSF55785">
    <property type="entry name" value="PYP-like sensor domain (PAS domain)"/>
    <property type="match status" value="1"/>
</dbReference>
<dbReference type="FunFam" id="3.40.50.300:FF:000006">
    <property type="entry name" value="DNA-binding transcriptional regulator NtrC"/>
    <property type="match status" value="1"/>
</dbReference>
<protein>
    <submittedName>
        <fullName evidence="8">Sigma-54-dependent Fis family transcriptional regulator</fullName>
    </submittedName>
</protein>
<name>A0A9D1PZA1_9BACT</name>
<organism evidence="8 9">
    <name type="scientific">Candidatus Desulfovibrio intestinipullorum</name>
    <dbReference type="NCBI Taxonomy" id="2838536"/>
    <lineage>
        <taxon>Bacteria</taxon>
        <taxon>Pseudomonadati</taxon>
        <taxon>Thermodesulfobacteriota</taxon>
        <taxon>Desulfovibrionia</taxon>
        <taxon>Desulfovibrionales</taxon>
        <taxon>Desulfovibrionaceae</taxon>
        <taxon>Desulfovibrio</taxon>
    </lineage>
</organism>
<dbReference type="InterPro" id="IPR025943">
    <property type="entry name" value="Sigma_54_int_dom_ATP-bd_2"/>
</dbReference>
<evidence type="ECO:0000256" key="4">
    <source>
        <dbReference type="ARBA" id="ARBA00023125"/>
    </source>
</evidence>
<dbReference type="InterPro" id="IPR058031">
    <property type="entry name" value="AAA_lid_NorR"/>
</dbReference>
<dbReference type="Gene3D" id="3.40.50.300">
    <property type="entry name" value="P-loop containing nucleotide triphosphate hydrolases"/>
    <property type="match status" value="1"/>
</dbReference>
<evidence type="ECO:0000256" key="3">
    <source>
        <dbReference type="ARBA" id="ARBA00023015"/>
    </source>
</evidence>
<dbReference type="Gene3D" id="3.30.450.40">
    <property type="match status" value="1"/>
</dbReference>
<accession>A0A9D1PZA1</accession>
<dbReference type="Pfam" id="PF13188">
    <property type="entry name" value="PAS_8"/>
    <property type="match status" value="1"/>
</dbReference>
<dbReference type="InterPro" id="IPR025944">
    <property type="entry name" value="Sigma_54_int_dom_CS"/>
</dbReference>
<dbReference type="Gene3D" id="3.30.450.20">
    <property type="entry name" value="PAS domain"/>
    <property type="match status" value="1"/>
</dbReference>
<feature type="domain" description="Sigma-54 factor interaction" evidence="7">
    <location>
        <begin position="393"/>
        <end position="622"/>
    </location>
</feature>
<dbReference type="Pfam" id="PF02954">
    <property type="entry name" value="HTH_8"/>
    <property type="match status" value="1"/>
</dbReference>
<keyword evidence="4" id="KW-0238">DNA-binding</keyword>
<dbReference type="GO" id="GO:0043565">
    <property type="term" value="F:sequence-specific DNA binding"/>
    <property type="evidence" value="ECO:0007669"/>
    <property type="project" value="InterPro"/>
</dbReference>
<dbReference type="Gene3D" id="1.10.10.60">
    <property type="entry name" value="Homeodomain-like"/>
    <property type="match status" value="1"/>
</dbReference>
<dbReference type="PRINTS" id="PR01590">
    <property type="entry name" value="HTHFIS"/>
</dbReference>
<dbReference type="PANTHER" id="PTHR32071:SF57">
    <property type="entry name" value="C4-DICARBOXYLATE TRANSPORT TRANSCRIPTIONAL REGULATORY PROTEIN DCTD"/>
    <property type="match status" value="1"/>
</dbReference>
<dbReference type="CDD" id="cd00009">
    <property type="entry name" value="AAA"/>
    <property type="match status" value="1"/>
</dbReference>
<dbReference type="GO" id="GO:0005524">
    <property type="term" value="F:ATP binding"/>
    <property type="evidence" value="ECO:0007669"/>
    <property type="project" value="UniProtKB-KW"/>
</dbReference>
<gene>
    <name evidence="8" type="ORF">H9894_10845</name>
</gene>
<dbReference type="InterPro" id="IPR025662">
    <property type="entry name" value="Sigma_54_int_dom_ATP-bd_1"/>
</dbReference>
<dbReference type="AlphaFoldDB" id="A0A9D1PZA1"/>
<comment type="caution">
    <text evidence="8">The sequence shown here is derived from an EMBL/GenBank/DDBJ whole genome shotgun (WGS) entry which is preliminary data.</text>
</comment>
<dbReference type="SUPFAM" id="SSF52540">
    <property type="entry name" value="P-loop containing nucleoside triphosphate hydrolases"/>
    <property type="match status" value="1"/>
</dbReference>
<dbReference type="SMART" id="SM00382">
    <property type="entry name" value="AAA"/>
    <property type="match status" value="1"/>
</dbReference>
<dbReference type="PROSITE" id="PS00676">
    <property type="entry name" value="SIGMA54_INTERACT_2"/>
    <property type="match status" value="1"/>
</dbReference>
<dbReference type="SMART" id="SM00091">
    <property type="entry name" value="PAS"/>
    <property type="match status" value="1"/>
</dbReference>
<keyword evidence="1" id="KW-0547">Nucleotide-binding</keyword>
<dbReference type="Pfam" id="PF25601">
    <property type="entry name" value="AAA_lid_14"/>
    <property type="match status" value="1"/>
</dbReference>
<dbReference type="PROSITE" id="PS00688">
    <property type="entry name" value="SIGMA54_INTERACT_3"/>
    <property type="match status" value="1"/>
</dbReference>
<dbReference type="InterPro" id="IPR035965">
    <property type="entry name" value="PAS-like_dom_sf"/>
</dbReference>
<dbReference type="InterPro" id="IPR000014">
    <property type="entry name" value="PAS"/>
</dbReference>
<dbReference type="PROSITE" id="PS00675">
    <property type="entry name" value="SIGMA54_INTERACT_1"/>
    <property type="match status" value="1"/>
</dbReference>
<dbReference type="Pfam" id="PF00158">
    <property type="entry name" value="Sigma54_activat"/>
    <property type="match status" value="1"/>
</dbReference>
<dbReference type="PANTHER" id="PTHR32071">
    <property type="entry name" value="TRANSCRIPTIONAL REGULATORY PROTEIN"/>
    <property type="match status" value="1"/>
</dbReference>
<keyword evidence="3" id="KW-0805">Transcription regulation</keyword>
<evidence type="ECO:0000256" key="5">
    <source>
        <dbReference type="ARBA" id="ARBA00023163"/>
    </source>
</evidence>
<evidence type="ECO:0000259" key="7">
    <source>
        <dbReference type="PROSITE" id="PS50045"/>
    </source>
</evidence>
<keyword evidence="5" id="KW-0804">Transcription</keyword>
<dbReference type="Proteomes" id="UP000886752">
    <property type="component" value="Unassembled WGS sequence"/>
</dbReference>
<feature type="region of interest" description="Disordered" evidence="6">
    <location>
        <begin position="648"/>
        <end position="667"/>
    </location>
</feature>
<dbReference type="InterPro" id="IPR027417">
    <property type="entry name" value="P-loop_NTPase"/>
</dbReference>
<feature type="compositionally biased region" description="Low complexity" evidence="6">
    <location>
        <begin position="650"/>
        <end position="662"/>
    </location>
</feature>
<dbReference type="InterPro" id="IPR003593">
    <property type="entry name" value="AAA+_ATPase"/>
</dbReference>
<keyword evidence="2" id="KW-0067">ATP-binding</keyword>
<evidence type="ECO:0000256" key="1">
    <source>
        <dbReference type="ARBA" id="ARBA00022741"/>
    </source>
</evidence>
<evidence type="ECO:0000256" key="6">
    <source>
        <dbReference type="SAM" id="MobiDB-lite"/>
    </source>
</evidence>
<dbReference type="Gene3D" id="1.10.8.60">
    <property type="match status" value="1"/>
</dbReference>
<feature type="region of interest" description="Disordered" evidence="6">
    <location>
        <begin position="360"/>
        <end position="385"/>
    </location>
</feature>
<evidence type="ECO:0000313" key="8">
    <source>
        <dbReference type="EMBL" id="HIW01665.1"/>
    </source>
</evidence>